<organism evidence="2 3">
    <name type="scientific">Hymenobacter lutimineralis</name>
    <dbReference type="NCBI Taxonomy" id="2606448"/>
    <lineage>
        <taxon>Bacteria</taxon>
        <taxon>Pseudomonadati</taxon>
        <taxon>Bacteroidota</taxon>
        <taxon>Cytophagia</taxon>
        <taxon>Cytophagales</taxon>
        <taxon>Hymenobacteraceae</taxon>
        <taxon>Hymenobacter</taxon>
    </lineage>
</organism>
<gene>
    <name evidence="2" type="ORF">FY528_13955</name>
</gene>
<keyword evidence="3" id="KW-1185">Reference proteome</keyword>
<dbReference type="Proteomes" id="UP000322791">
    <property type="component" value="Unassembled WGS sequence"/>
</dbReference>
<feature type="chain" id="PRO_5022948077" evidence="1">
    <location>
        <begin position="25"/>
        <end position="90"/>
    </location>
</feature>
<accession>A0A5D6UW43</accession>
<evidence type="ECO:0000313" key="2">
    <source>
        <dbReference type="EMBL" id="TYZ07796.1"/>
    </source>
</evidence>
<name>A0A5D6UW43_9BACT</name>
<keyword evidence="1" id="KW-0732">Signal</keyword>
<dbReference type="RefSeq" id="WP_149071645.1">
    <property type="nucleotide sequence ID" value="NZ_VTHL01000015.1"/>
</dbReference>
<dbReference type="EMBL" id="VTHL01000015">
    <property type="protein sequence ID" value="TYZ07796.1"/>
    <property type="molecule type" value="Genomic_DNA"/>
</dbReference>
<feature type="signal peptide" evidence="1">
    <location>
        <begin position="1"/>
        <end position="24"/>
    </location>
</feature>
<evidence type="ECO:0000313" key="3">
    <source>
        <dbReference type="Proteomes" id="UP000322791"/>
    </source>
</evidence>
<evidence type="ECO:0000256" key="1">
    <source>
        <dbReference type="SAM" id="SignalP"/>
    </source>
</evidence>
<protein>
    <submittedName>
        <fullName evidence="2">Uncharacterized protein</fullName>
    </submittedName>
</protein>
<proteinExistence type="predicted"/>
<sequence>MHLFNGKNLVCAIAMALVTTPLLAASAAAGAKSAEAGTEPAAVVFTTKAPASCTATATVSIPGGSKIELSATAATCAEAIRMVRAAISKI</sequence>
<dbReference type="AlphaFoldDB" id="A0A5D6UW43"/>
<comment type="caution">
    <text evidence="2">The sequence shown here is derived from an EMBL/GenBank/DDBJ whole genome shotgun (WGS) entry which is preliminary data.</text>
</comment>
<reference evidence="2 3" key="1">
    <citation type="submission" date="2019-08" db="EMBL/GenBank/DDBJ databases">
        <authorList>
            <person name="Seo M.-J."/>
        </authorList>
    </citation>
    <scope>NUCLEOTIDE SEQUENCE [LARGE SCALE GENOMIC DNA]</scope>
    <source>
        <strain evidence="2 3">KIGAM108</strain>
    </source>
</reference>